<dbReference type="CDD" id="cd00683">
    <property type="entry name" value="Trans_IPPS_HH"/>
    <property type="match status" value="1"/>
</dbReference>
<evidence type="ECO:0000256" key="2">
    <source>
        <dbReference type="ARBA" id="ARBA00004141"/>
    </source>
</evidence>
<evidence type="ECO:0000256" key="8">
    <source>
        <dbReference type="ARBA" id="ARBA00012396"/>
    </source>
</evidence>
<dbReference type="UniPathway" id="UPA00799">
    <property type="reaction ID" value="UER00773"/>
</dbReference>
<dbReference type="InterPro" id="IPR017825">
    <property type="entry name" value="Lycopene_cyclase_dom"/>
</dbReference>
<evidence type="ECO:0000256" key="4">
    <source>
        <dbReference type="ARBA" id="ARBA00005172"/>
    </source>
</evidence>
<dbReference type="GO" id="GO:0051996">
    <property type="term" value="F:squalene synthase [NAD(P)H] activity"/>
    <property type="evidence" value="ECO:0007669"/>
    <property type="project" value="InterPro"/>
</dbReference>
<keyword evidence="12" id="KW-0125">Carotenoid biosynthesis</keyword>
<dbReference type="InterPro" id="IPR002060">
    <property type="entry name" value="Squ/phyt_synthse"/>
</dbReference>
<evidence type="ECO:0000256" key="12">
    <source>
        <dbReference type="ARBA" id="ARBA00022746"/>
    </source>
</evidence>
<evidence type="ECO:0000256" key="9">
    <source>
        <dbReference type="ARBA" id="ARBA00018909"/>
    </source>
</evidence>
<feature type="transmembrane region" description="Helical" evidence="19">
    <location>
        <begin position="190"/>
        <end position="210"/>
    </location>
</feature>
<organism evidence="21 22">
    <name type="scientific">Eutypa lata (strain UCR-EL1)</name>
    <name type="common">Grapevine dieback disease fungus</name>
    <name type="synonym">Eutypa armeniacae</name>
    <dbReference type="NCBI Taxonomy" id="1287681"/>
    <lineage>
        <taxon>Eukaryota</taxon>
        <taxon>Fungi</taxon>
        <taxon>Dikarya</taxon>
        <taxon>Ascomycota</taxon>
        <taxon>Pezizomycotina</taxon>
        <taxon>Sordariomycetes</taxon>
        <taxon>Xylariomycetidae</taxon>
        <taxon>Xylariales</taxon>
        <taxon>Diatrypaceae</taxon>
        <taxon>Eutypa</taxon>
    </lineage>
</organism>
<comment type="pathway">
    <text evidence="3">Carotenoid biosynthesis; beta-carotene biosynthesis.</text>
</comment>
<keyword evidence="10" id="KW-0808">Transferase</keyword>
<dbReference type="NCBIfam" id="TIGR03462">
    <property type="entry name" value="CarR_dom_SF"/>
    <property type="match status" value="2"/>
</dbReference>
<comment type="catalytic activity">
    <reaction evidence="17">
        <text>gamma-carotene = all-trans-beta-carotene</text>
        <dbReference type="Rhea" id="RHEA:32239"/>
        <dbReference type="ChEBI" id="CHEBI:17579"/>
        <dbReference type="ChEBI" id="CHEBI:27740"/>
        <dbReference type="EC" id="5.5.1.19"/>
    </reaction>
</comment>
<evidence type="ECO:0000256" key="19">
    <source>
        <dbReference type="SAM" id="Phobius"/>
    </source>
</evidence>
<evidence type="ECO:0000256" key="15">
    <source>
        <dbReference type="ARBA" id="ARBA00023235"/>
    </source>
</evidence>
<evidence type="ECO:0000256" key="18">
    <source>
        <dbReference type="ARBA" id="ARBA00029335"/>
    </source>
</evidence>
<keyword evidence="13 19" id="KW-1133">Transmembrane helix</keyword>
<dbReference type="Proteomes" id="UP000012174">
    <property type="component" value="Unassembled WGS sequence"/>
</dbReference>
<dbReference type="PROSITE" id="PS01044">
    <property type="entry name" value="SQUALEN_PHYTOEN_SYN_1"/>
    <property type="match status" value="1"/>
</dbReference>
<feature type="transmembrane region" description="Helical" evidence="19">
    <location>
        <begin position="158"/>
        <end position="178"/>
    </location>
</feature>
<dbReference type="Pfam" id="PF00494">
    <property type="entry name" value="SQS_PSY"/>
    <property type="match status" value="1"/>
</dbReference>
<comment type="subcellular location">
    <subcellularLocation>
        <location evidence="2">Membrane</location>
        <topology evidence="2">Multi-pass membrane protein</topology>
    </subcellularLocation>
</comment>
<dbReference type="GO" id="GO:0016020">
    <property type="term" value="C:membrane"/>
    <property type="evidence" value="ECO:0007669"/>
    <property type="project" value="UniProtKB-SubCell"/>
</dbReference>
<evidence type="ECO:0000313" key="21">
    <source>
        <dbReference type="EMBL" id="EMR66930.1"/>
    </source>
</evidence>
<dbReference type="KEGG" id="ela:UCREL1_6075"/>
<accession>M7TJL3</accession>
<dbReference type="InterPro" id="IPR008949">
    <property type="entry name" value="Isoprenoid_synthase_dom_sf"/>
</dbReference>
<dbReference type="Pfam" id="PF18916">
    <property type="entry name" value="Lycopene_cyc"/>
    <property type="match status" value="1"/>
</dbReference>
<evidence type="ECO:0000256" key="3">
    <source>
        <dbReference type="ARBA" id="ARBA00005089"/>
    </source>
</evidence>
<comment type="catalytic activity">
    <reaction evidence="1">
        <text>2 (2E,6E,10E)-geranylgeranyl diphosphate = 15-cis-phytoene + 2 diphosphate</text>
        <dbReference type="Rhea" id="RHEA:34475"/>
        <dbReference type="ChEBI" id="CHEBI:27787"/>
        <dbReference type="ChEBI" id="CHEBI:33019"/>
        <dbReference type="ChEBI" id="CHEBI:58756"/>
        <dbReference type="EC" id="2.5.1.32"/>
    </reaction>
</comment>
<protein>
    <recommendedName>
        <fullName evidence="9">Bifunctional lycopene cyclase/phytoene synthase</fullName>
        <ecNumber evidence="8">2.5.1.32</ecNumber>
        <ecNumber evidence="7">5.5.1.19</ecNumber>
    </recommendedName>
</protein>
<dbReference type="STRING" id="1287681.M7TJL3"/>
<evidence type="ECO:0000256" key="11">
    <source>
        <dbReference type="ARBA" id="ARBA00022692"/>
    </source>
</evidence>
<dbReference type="Gene3D" id="1.10.600.10">
    <property type="entry name" value="Farnesyl Diphosphate Synthase"/>
    <property type="match status" value="1"/>
</dbReference>
<proteinExistence type="inferred from homology"/>
<evidence type="ECO:0000256" key="10">
    <source>
        <dbReference type="ARBA" id="ARBA00022679"/>
    </source>
</evidence>
<comment type="pathway">
    <text evidence="4">Carotenoid biosynthesis; phytoene biosynthesis; all-trans-phytoene from geranylgeranyl diphosphate: step 1/1.</text>
</comment>
<dbReference type="PANTHER" id="PTHR31480">
    <property type="entry name" value="BIFUNCTIONAL LYCOPENE CYCLASE/PHYTOENE SYNTHASE"/>
    <property type="match status" value="1"/>
</dbReference>
<dbReference type="HOGENOM" id="CLU_012965_0_0_1"/>
<dbReference type="GO" id="GO:0045436">
    <property type="term" value="F:lycopene beta cyclase activity"/>
    <property type="evidence" value="ECO:0007669"/>
    <property type="project" value="UniProtKB-ARBA"/>
</dbReference>
<dbReference type="OMA" id="WACPFLL"/>
<keyword evidence="14 19" id="KW-0472">Membrane</keyword>
<dbReference type="OrthoDB" id="6600518at2759"/>
<feature type="transmembrane region" description="Helical" evidence="19">
    <location>
        <begin position="119"/>
        <end position="137"/>
    </location>
</feature>
<evidence type="ECO:0000256" key="17">
    <source>
        <dbReference type="ARBA" id="ARBA00029313"/>
    </source>
</evidence>
<evidence type="ECO:0000256" key="1">
    <source>
        <dbReference type="ARBA" id="ARBA00001805"/>
    </source>
</evidence>
<evidence type="ECO:0000256" key="16">
    <source>
        <dbReference type="ARBA" id="ARBA00023268"/>
    </source>
</evidence>
<evidence type="ECO:0000313" key="22">
    <source>
        <dbReference type="Proteomes" id="UP000012174"/>
    </source>
</evidence>
<evidence type="ECO:0000256" key="13">
    <source>
        <dbReference type="ARBA" id="ARBA00022989"/>
    </source>
</evidence>
<dbReference type="GO" id="GO:0016117">
    <property type="term" value="P:carotenoid biosynthetic process"/>
    <property type="evidence" value="ECO:0007669"/>
    <property type="project" value="UniProtKB-KW"/>
</dbReference>
<dbReference type="UniPathway" id="UPA00802"/>
<evidence type="ECO:0000256" key="14">
    <source>
        <dbReference type="ARBA" id="ARBA00023136"/>
    </source>
</evidence>
<dbReference type="InterPro" id="IPR019845">
    <property type="entry name" value="Squalene/phytoene_synthase_CS"/>
</dbReference>
<gene>
    <name evidence="21" type="ORF">UCREL1_6075</name>
</gene>
<comment type="similarity">
    <text evidence="6">In the C-terminal section; belongs to the phytoene/squalene synthase family.</text>
</comment>
<dbReference type="EC" id="2.5.1.32" evidence="8"/>
<evidence type="ECO:0000259" key="20">
    <source>
        <dbReference type="Pfam" id="PF18916"/>
    </source>
</evidence>
<dbReference type="AlphaFoldDB" id="M7TJL3"/>
<dbReference type="SUPFAM" id="SSF48576">
    <property type="entry name" value="Terpenoid synthases"/>
    <property type="match status" value="1"/>
</dbReference>
<keyword evidence="22" id="KW-1185">Reference proteome</keyword>
<feature type="domain" description="Lycopene cyclase" evidence="20">
    <location>
        <begin position="55"/>
        <end position="133"/>
    </location>
</feature>
<comment type="similarity">
    <text evidence="5">In the N-terminal section; belongs to the lycopene beta-cyclase family.</text>
</comment>
<evidence type="ECO:0000256" key="6">
    <source>
        <dbReference type="ARBA" id="ARBA00008406"/>
    </source>
</evidence>
<name>M7TJL3_EUTLA</name>
<evidence type="ECO:0000256" key="5">
    <source>
        <dbReference type="ARBA" id="ARBA00008247"/>
    </source>
</evidence>
<dbReference type="eggNOG" id="KOG1459">
    <property type="taxonomic scope" value="Eukaryota"/>
</dbReference>
<dbReference type="GO" id="GO:0016872">
    <property type="term" value="F:intramolecular lyase activity"/>
    <property type="evidence" value="ECO:0007669"/>
    <property type="project" value="InterPro"/>
</dbReference>
<keyword evidence="11 19" id="KW-0812">Transmembrane</keyword>
<evidence type="ECO:0000256" key="7">
    <source>
        <dbReference type="ARBA" id="ARBA00012242"/>
    </source>
</evidence>
<dbReference type="EMBL" id="KB706554">
    <property type="protein sequence ID" value="EMR66930.1"/>
    <property type="molecule type" value="Genomic_DNA"/>
</dbReference>
<reference evidence="22" key="1">
    <citation type="journal article" date="2013" name="Genome Announc.">
        <title>Draft genome sequence of the grapevine dieback fungus Eutypa lata UCR-EL1.</title>
        <authorList>
            <person name="Blanco-Ulate B."/>
            <person name="Rolshausen P.E."/>
            <person name="Cantu D."/>
        </authorList>
    </citation>
    <scope>NUCLEOTIDE SEQUENCE [LARGE SCALE GENOMIC DNA]</scope>
    <source>
        <strain evidence="22">UCR-EL1</strain>
    </source>
</reference>
<sequence>MRDPVCGNLQFRFGFYNHRVYDFMTGLESPPSLEFDIRAMGWDYALVHFKFTIPLAGLLTIILKPLLTKTDLYKTSALIVIAFTSALPWDSYLVHQQIWTYPKDAILGPRLLKVPAEELFFFVIQTYITSMVYILVNKPSFHPQYLTSKTDSSPVVQLARRFGQFALTVLIAYGFYLVKKGGEGTYLGLILAWACPFALLTWTFSGLFLIKLPTARIALPIFLPTVYLWLVDELALGRGTWAIESGTKLGICIFGSLELEEAVFFLATNVLVVLGLVAFDRGAAVVNTFPELFPEVPATPSFLLILKGVFTNPSKYDIARVKGLRDSVNRLKSKSRSFYLASSVFPGRLRIDLVLLVADDLIDEARTQAAALEWIDKLTKYLDLAYASDEKASASTHSLSSYIDKNFPESARSALKLLPTKLLPKAPLYELLEGFKMDLSFTQSDKRKGSAQFPIKDEQALELYAHRVASTVGELCLWLVFHHCQNRLPKDKQSVLIVAARTMGHALQYVNIARDIKVDADIDRVYLPTSWLKEEGLAPDDIIEDPTQPRAETLRQRLLDLAFREYERSRGVMDIIPDDVRGPLIVAVESYMEIGRVLRERKGVPSSQNPNRATVSRPRRIWVAWRSLSLA</sequence>
<dbReference type="InterPro" id="IPR033904">
    <property type="entry name" value="Trans_IPPS_HH"/>
</dbReference>
<dbReference type="EC" id="5.5.1.19" evidence="7"/>
<dbReference type="PROSITE" id="PS01045">
    <property type="entry name" value="SQUALEN_PHYTOEN_SYN_2"/>
    <property type="match status" value="1"/>
</dbReference>
<keyword evidence="16" id="KW-0511">Multifunctional enzyme</keyword>
<keyword evidence="15" id="KW-0413">Isomerase</keyword>
<comment type="catalytic activity">
    <reaction evidence="18">
        <text>all-trans-lycopene = gamma-carotene</text>
        <dbReference type="Rhea" id="RHEA:32219"/>
        <dbReference type="ChEBI" id="CHEBI:15948"/>
        <dbReference type="ChEBI" id="CHEBI:27740"/>
        <dbReference type="EC" id="5.5.1.19"/>
    </reaction>
</comment>
<feature type="transmembrane region" description="Helical" evidence="19">
    <location>
        <begin position="44"/>
        <end position="63"/>
    </location>
</feature>